<proteinExistence type="inferred from homology"/>
<keyword evidence="10" id="KW-1185">Reference proteome</keyword>
<comment type="caution">
    <text evidence="9">The sequence shown here is derived from an EMBL/GenBank/DDBJ whole genome shotgun (WGS) entry which is preliminary data.</text>
</comment>
<evidence type="ECO:0000256" key="1">
    <source>
        <dbReference type="ARBA" id="ARBA00004651"/>
    </source>
</evidence>
<dbReference type="RefSeq" id="WP_344821274.1">
    <property type="nucleotide sequence ID" value="NZ_BAAAUV010000001.1"/>
</dbReference>
<feature type="transmembrane region" description="Helical" evidence="7">
    <location>
        <begin position="12"/>
        <end position="36"/>
    </location>
</feature>
<evidence type="ECO:0000259" key="8">
    <source>
        <dbReference type="Pfam" id="PF09335"/>
    </source>
</evidence>
<comment type="similarity">
    <text evidence="2">Belongs to the DedA family.</text>
</comment>
<feature type="transmembrane region" description="Helical" evidence="7">
    <location>
        <begin position="185"/>
        <end position="203"/>
    </location>
</feature>
<dbReference type="EMBL" id="BAAAUV010000001">
    <property type="protein sequence ID" value="GAA3193454.1"/>
    <property type="molecule type" value="Genomic_DNA"/>
</dbReference>
<evidence type="ECO:0000256" key="3">
    <source>
        <dbReference type="ARBA" id="ARBA00022475"/>
    </source>
</evidence>
<keyword evidence="5 7" id="KW-1133">Transmembrane helix</keyword>
<dbReference type="PANTHER" id="PTHR42709">
    <property type="entry name" value="ALKALINE PHOSPHATASE LIKE PROTEIN"/>
    <property type="match status" value="1"/>
</dbReference>
<reference evidence="10" key="1">
    <citation type="journal article" date="2019" name="Int. J. Syst. Evol. Microbiol.">
        <title>The Global Catalogue of Microorganisms (GCM) 10K type strain sequencing project: providing services to taxonomists for standard genome sequencing and annotation.</title>
        <authorList>
            <consortium name="The Broad Institute Genomics Platform"/>
            <consortium name="The Broad Institute Genome Sequencing Center for Infectious Disease"/>
            <person name="Wu L."/>
            <person name="Ma J."/>
        </authorList>
    </citation>
    <scope>NUCLEOTIDE SEQUENCE [LARGE SCALE GENOMIC DNA]</scope>
    <source>
        <strain evidence="10">JCM 9377</strain>
    </source>
</reference>
<accession>A0ABP6PZB5</accession>
<gene>
    <name evidence="9" type="ORF">GCM10010468_02760</name>
</gene>
<feature type="transmembrane region" description="Helical" evidence="7">
    <location>
        <begin position="150"/>
        <end position="173"/>
    </location>
</feature>
<dbReference type="Pfam" id="PF09335">
    <property type="entry name" value="VTT_dom"/>
    <property type="match status" value="1"/>
</dbReference>
<evidence type="ECO:0000256" key="6">
    <source>
        <dbReference type="ARBA" id="ARBA00023136"/>
    </source>
</evidence>
<feature type="domain" description="VTT" evidence="8">
    <location>
        <begin position="43"/>
        <end position="170"/>
    </location>
</feature>
<dbReference type="InterPro" id="IPR051311">
    <property type="entry name" value="DedA_domain"/>
</dbReference>
<evidence type="ECO:0000256" key="4">
    <source>
        <dbReference type="ARBA" id="ARBA00022692"/>
    </source>
</evidence>
<sequence length="212" mass="22641">MIVAQQQENDLTGVAGWAAGVIETLGAVGVGLLILLENLFPPLPSELILPLSGFAASEGRVNVVAVAVAATAGSVAGALLLYGLGAWLGHERAYRLADRIPFVDPADLDRATGWFRKHGGATVLFGRLVPVVRSFVSIPAGIERMPLTRFILYTTLGSAVWNTAFVALGYLLGSRWEEAGTYVGYATWAVLALAVLWIAKFLLGRARHRNFP</sequence>
<organism evidence="9 10">
    <name type="scientific">Actinocorallia longicatena</name>
    <dbReference type="NCBI Taxonomy" id="111803"/>
    <lineage>
        <taxon>Bacteria</taxon>
        <taxon>Bacillati</taxon>
        <taxon>Actinomycetota</taxon>
        <taxon>Actinomycetes</taxon>
        <taxon>Streptosporangiales</taxon>
        <taxon>Thermomonosporaceae</taxon>
        <taxon>Actinocorallia</taxon>
    </lineage>
</organism>
<dbReference type="Proteomes" id="UP001501237">
    <property type="component" value="Unassembled WGS sequence"/>
</dbReference>
<feature type="transmembrane region" description="Helical" evidence="7">
    <location>
        <begin position="63"/>
        <end position="89"/>
    </location>
</feature>
<keyword evidence="4 7" id="KW-0812">Transmembrane</keyword>
<evidence type="ECO:0000313" key="10">
    <source>
        <dbReference type="Proteomes" id="UP001501237"/>
    </source>
</evidence>
<protein>
    <recommendedName>
        <fullName evidence="8">VTT domain-containing protein</fullName>
    </recommendedName>
</protein>
<dbReference type="PANTHER" id="PTHR42709:SF6">
    <property type="entry name" value="UNDECAPRENYL PHOSPHATE TRANSPORTER A"/>
    <property type="match status" value="1"/>
</dbReference>
<name>A0ABP6PZB5_9ACTN</name>
<dbReference type="InterPro" id="IPR032816">
    <property type="entry name" value="VTT_dom"/>
</dbReference>
<evidence type="ECO:0000256" key="5">
    <source>
        <dbReference type="ARBA" id="ARBA00022989"/>
    </source>
</evidence>
<keyword evidence="3" id="KW-1003">Cell membrane</keyword>
<evidence type="ECO:0000256" key="2">
    <source>
        <dbReference type="ARBA" id="ARBA00010792"/>
    </source>
</evidence>
<comment type="subcellular location">
    <subcellularLocation>
        <location evidence="1">Cell membrane</location>
        <topology evidence="1">Multi-pass membrane protein</topology>
    </subcellularLocation>
</comment>
<keyword evidence="6 7" id="KW-0472">Membrane</keyword>
<evidence type="ECO:0000313" key="9">
    <source>
        <dbReference type="EMBL" id="GAA3193454.1"/>
    </source>
</evidence>
<evidence type="ECO:0000256" key="7">
    <source>
        <dbReference type="SAM" id="Phobius"/>
    </source>
</evidence>